<organism evidence="1 2">
    <name type="scientific">Marine Group I thaumarchaeote</name>
    <dbReference type="NCBI Taxonomy" id="2511932"/>
    <lineage>
        <taxon>Archaea</taxon>
        <taxon>Nitrososphaerota</taxon>
        <taxon>Marine Group I</taxon>
    </lineage>
</organism>
<proteinExistence type="predicted"/>
<dbReference type="Proteomes" id="UP000523105">
    <property type="component" value="Unassembled WGS sequence"/>
</dbReference>
<evidence type="ECO:0000313" key="2">
    <source>
        <dbReference type="Proteomes" id="UP000523105"/>
    </source>
</evidence>
<protein>
    <submittedName>
        <fullName evidence="1">Uncharacterized protein</fullName>
    </submittedName>
</protein>
<accession>A0A7K4MRF1</accession>
<reference evidence="1 2" key="1">
    <citation type="journal article" date="2019" name="Environ. Microbiol.">
        <title>Genomics insights into ecotype formation of ammonia-oxidizing archaea in the deep ocean.</title>
        <authorList>
            <person name="Wang Y."/>
            <person name="Huang J.M."/>
            <person name="Cui G.J."/>
            <person name="Nunoura T."/>
            <person name="Takaki Y."/>
            <person name="Li W.L."/>
            <person name="Li J."/>
            <person name="Gao Z.M."/>
            <person name="Takai K."/>
            <person name="Zhang A.Q."/>
            <person name="Stepanauskas R."/>
        </authorList>
    </citation>
    <scope>NUCLEOTIDE SEQUENCE [LARGE SCALE GENOMIC DNA]</scope>
    <source>
        <strain evidence="1 2">L15b</strain>
    </source>
</reference>
<gene>
    <name evidence="1" type="ORF">HX837_06530</name>
</gene>
<evidence type="ECO:0000313" key="1">
    <source>
        <dbReference type="EMBL" id="NWJ43837.1"/>
    </source>
</evidence>
<dbReference type="EMBL" id="JACASV010000062">
    <property type="protein sequence ID" value="NWJ43837.1"/>
    <property type="molecule type" value="Genomic_DNA"/>
</dbReference>
<name>A0A7K4MRF1_9ARCH</name>
<sequence length="125" mass="14598">MVEVTFEPIKKAVVHGFQEYTFDDLMQEYISKAEVGGETIQTLVWADGVVMSVSWHPVDSPQFHKEYMEGIQHIHHITFALKEKFEKQVIRKNITVNFLDQSEMEVFMDLAKKLKELSKYKTSSQ</sequence>
<comment type="caution">
    <text evidence="1">The sequence shown here is derived from an EMBL/GenBank/DDBJ whole genome shotgun (WGS) entry which is preliminary data.</text>
</comment>
<dbReference type="AlphaFoldDB" id="A0A7K4MRF1"/>